<keyword evidence="1" id="KW-0812">Transmembrane</keyword>
<accession>A0A8D8WMV4</accession>
<dbReference type="EMBL" id="HBUF01212787">
    <property type="protein sequence ID" value="CAG6666073.1"/>
    <property type="molecule type" value="Transcribed_RNA"/>
</dbReference>
<keyword evidence="1" id="KW-0472">Membrane</keyword>
<organism evidence="2">
    <name type="scientific">Cacopsylla melanoneura</name>
    <dbReference type="NCBI Taxonomy" id="428564"/>
    <lineage>
        <taxon>Eukaryota</taxon>
        <taxon>Metazoa</taxon>
        <taxon>Ecdysozoa</taxon>
        <taxon>Arthropoda</taxon>
        <taxon>Hexapoda</taxon>
        <taxon>Insecta</taxon>
        <taxon>Pterygota</taxon>
        <taxon>Neoptera</taxon>
        <taxon>Paraneoptera</taxon>
        <taxon>Hemiptera</taxon>
        <taxon>Sternorrhyncha</taxon>
        <taxon>Psylloidea</taxon>
        <taxon>Psyllidae</taxon>
        <taxon>Psyllinae</taxon>
        <taxon>Cacopsylla</taxon>
    </lineage>
</organism>
<protein>
    <submittedName>
        <fullName evidence="2">Uncharacterized protein</fullName>
    </submittedName>
</protein>
<sequence>MQLQRPIYSRNYRFLNFFFFRLSALNTIMVTLVKKQPRFGSLGFPIQKSYFQPLVCLYQREYTNNKPSIIFYLPFSHFSLLLFYTRGSFPSYIIHGFYIIIFMMGFSNSRTLTDL</sequence>
<name>A0A8D8WMV4_9HEMI</name>
<reference evidence="2" key="1">
    <citation type="submission" date="2021-05" db="EMBL/GenBank/DDBJ databases">
        <authorList>
            <person name="Alioto T."/>
            <person name="Alioto T."/>
            <person name="Gomez Garrido J."/>
        </authorList>
    </citation>
    <scope>NUCLEOTIDE SEQUENCE</scope>
</reference>
<dbReference type="AlphaFoldDB" id="A0A8D8WMV4"/>
<evidence type="ECO:0000256" key="1">
    <source>
        <dbReference type="SAM" id="Phobius"/>
    </source>
</evidence>
<proteinExistence type="predicted"/>
<keyword evidence="1" id="KW-1133">Transmembrane helix</keyword>
<evidence type="ECO:0000313" key="2">
    <source>
        <dbReference type="EMBL" id="CAG6666073.1"/>
    </source>
</evidence>
<feature type="transmembrane region" description="Helical" evidence="1">
    <location>
        <begin position="12"/>
        <end position="33"/>
    </location>
</feature>